<reference evidence="3" key="1">
    <citation type="submission" date="2022-02" db="EMBL/GenBank/DDBJ databases">
        <title>Atlantic sturgeon de novo genome assembly.</title>
        <authorList>
            <person name="Stock M."/>
            <person name="Klopp C."/>
            <person name="Guiguen Y."/>
            <person name="Cabau C."/>
            <person name="Parinello H."/>
            <person name="Santidrian Yebra-Pimentel E."/>
            <person name="Kuhl H."/>
            <person name="Dirks R.P."/>
            <person name="Guessner J."/>
            <person name="Wuertz S."/>
            <person name="Du K."/>
            <person name="Schartl M."/>
        </authorList>
    </citation>
    <scope>NUCLEOTIDE SEQUENCE</scope>
    <source>
        <strain evidence="3">STURGEONOMICS-FGT-2020</strain>
        <tissue evidence="3">Whole blood</tissue>
    </source>
</reference>
<feature type="region of interest" description="Disordered" evidence="2">
    <location>
        <begin position="409"/>
        <end position="455"/>
    </location>
</feature>
<feature type="coiled-coil region" evidence="1">
    <location>
        <begin position="272"/>
        <end position="299"/>
    </location>
</feature>
<proteinExistence type="predicted"/>
<protein>
    <recommendedName>
        <fullName evidence="5">DUF4657 domain-containing protein</fullName>
    </recommendedName>
</protein>
<comment type="caution">
    <text evidence="3">The sequence shown here is derived from an EMBL/GenBank/DDBJ whole genome shotgun (WGS) entry which is preliminary data.</text>
</comment>
<keyword evidence="1" id="KW-0175">Coiled coil</keyword>
<dbReference type="Proteomes" id="UP001230051">
    <property type="component" value="Unassembled WGS sequence"/>
</dbReference>
<feature type="compositionally biased region" description="Polar residues" evidence="2">
    <location>
        <begin position="93"/>
        <end position="119"/>
    </location>
</feature>
<evidence type="ECO:0008006" key="5">
    <source>
        <dbReference type="Google" id="ProtNLM"/>
    </source>
</evidence>
<evidence type="ECO:0000256" key="2">
    <source>
        <dbReference type="SAM" id="MobiDB-lite"/>
    </source>
</evidence>
<feature type="compositionally biased region" description="Basic residues" evidence="2">
    <location>
        <begin position="437"/>
        <end position="449"/>
    </location>
</feature>
<keyword evidence="4" id="KW-1185">Reference proteome</keyword>
<dbReference type="EMBL" id="JAGXEW010000037">
    <property type="protein sequence ID" value="KAK1154226.1"/>
    <property type="molecule type" value="Genomic_DNA"/>
</dbReference>
<sequence>MIRKQRNLAMWLKRWKERQSSGDSVVLTKMNLYRSFGALSDSWDQEFSFPDHREQGSPDFRRRVIRLKGSVSGSTPVGILKSESEDSGMELASSDNSPSTPLGSVHSLSMGGSESSLAPSVSDLRLGTEKEDSSPSSPALSRRSNSELPEIGKTLSSSWSTSKKLEQLLLRTESRWEASPAPSLRGASELEAEAGDTDSIQTAASNEQKRASRRSGKRSIRMRSQSCETLDECFDACWRGDVVDGASGGAVLLGSSQGLGYLEQVCRMLEQVARLQKTNQLLQRQKEAAENRLRGQASDEELFYGRCLCGAAEEFLKPGREETRRSHMDLAGQCQHQDSFLPAHYRKRSRSDTQVFLNFKSLGESDLPSPHFISAGNLLETLPETQRPLPTVRAEHTHWGKIKHLVKHLQRRSEKSESSSSTHLHSQEARSTGAANPKRRFVPLFKKRGQNQIVR</sequence>
<evidence type="ECO:0000313" key="3">
    <source>
        <dbReference type="EMBL" id="KAK1154226.1"/>
    </source>
</evidence>
<evidence type="ECO:0000313" key="4">
    <source>
        <dbReference type="Proteomes" id="UP001230051"/>
    </source>
</evidence>
<accession>A0AAD8CNX8</accession>
<feature type="region of interest" description="Disordered" evidence="2">
    <location>
        <begin position="75"/>
        <end position="157"/>
    </location>
</feature>
<gene>
    <name evidence="3" type="ORF">AOXY_G29033</name>
</gene>
<dbReference type="AlphaFoldDB" id="A0AAD8CNX8"/>
<feature type="compositionally biased region" description="Low complexity" evidence="2">
    <location>
        <begin position="134"/>
        <end position="143"/>
    </location>
</feature>
<feature type="compositionally biased region" description="Basic residues" evidence="2">
    <location>
        <begin position="211"/>
        <end position="221"/>
    </location>
</feature>
<organism evidence="3 4">
    <name type="scientific">Acipenser oxyrinchus oxyrinchus</name>
    <dbReference type="NCBI Taxonomy" id="40147"/>
    <lineage>
        <taxon>Eukaryota</taxon>
        <taxon>Metazoa</taxon>
        <taxon>Chordata</taxon>
        <taxon>Craniata</taxon>
        <taxon>Vertebrata</taxon>
        <taxon>Euteleostomi</taxon>
        <taxon>Actinopterygii</taxon>
        <taxon>Chondrostei</taxon>
        <taxon>Acipenseriformes</taxon>
        <taxon>Acipenseridae</taxon>
        <taxon>Acipenser</taxon>
    </lineage>
</organism>
<name>A0AAD8CNX8_ACIOX</name>
<feature type="region of interest" description="Disordered" evidence="2">
    <location>
        <begin position="175"/>
        <end position="221"/>
    </location>
</feature>
<evidence type="ECO:0000256" key="1">
    <source>
        <dbReference type="SAM" id="Coils"/>
    </source>
</evidence>